<reference evidence="1" key="1">
    <citation type="submission" date="2021-01" db="EMBL/GenBank/DDBJ databases">
        <authorList>
            <person name="Corre E."/>
            <person name="Pelletier E."/>
            <person name="Niang G."/>
            <person name="Scheremetjew M."/>
            <person name="Finn R."/>
            <person name="Kale V."/>
            <person name="Holt S."/>
            <person name="Cochrane G."/>
            <person name="Meng A."/>
            <person name="Brown T."/>
            <person name="Cohen L."/>
        </authorList>
    </citation>
    <scope>NUCLEOTIDE SEQUENCE</scope>
    <source>
        <strain evidence="1">SAG 36.94</strain>
    </source>
</reference>
<protein>
    <submittedName>
        <fullName evidence="1">Uncharacterized protein</fullName>
    </submittedName>
</protein>
<name>A0A6T6CZ97_9RHOD</name>
<dbReference type="EMBL" id="HBGH01017924">
    <property type="protein sequence ID" value="CAD9237873.1"/>
    <property type="molecule type" value="Transcribed_RNA"/>
</dbReference>
<proteinExistence type="predicted"/>
<sequence length="286" mass="32950">MAWNVHEEDIRGSQCRSFNPVRFMLPPGNLSFSCAPERRRAKMKRVPGCPWVSYNSEREMGESDLALTAEYQLGRNTLRGEMVHRPNRSTLLYGTFNFSDERMDIFGIERGRRLCVDRSAVEAVFDLAYQPVRREVRASLTLSRRDLRLFGSFSFFRIRSPHHRRDALLKAERELSDGSVLTVAHEVNAGDSRVQLTRNLDPFNTLKLQCTNRAGSTKVLCCCMVELHRRINTSSTVICGANWSTKYYNVGWTRQLFDGLLRVELRLPFKGNPSTSDFVLSRRFDL</sequence>
<organism evidence="1">
    <name type="scientific">Compsopogon caeruleus</name>
    <dbReference type="NCBI Taxonomy" id="31354"/>
    <lineage>
        <taxon>Eukaryota</taxon>
        <taxon>Rhodophyta</taxon>
        <taxon>Compsopogonophyceae</taxon>
        <taxon>Compsopogonales</taxon>
        <taxon>Compsopogonaceae</taxon>
        <taxon>Compsopogon</taxon>
    </lineage>
</organism>
<accession>A0A6T6CZ97</accession>
<gene>
    <name evidence="1" type="ORF">CCAE0312_LOCUS9972</name>
    <name evidence="2" type="ORF">CCAE0312_LOCUS9973</name>
</gene>
<dbReference type="EMBL" id="HBGH01017925">
    <property type="protein sequence ID" value="CAD9237874.1"/>
    <property type="molecule type" value="Transcribed_RNA"/>
</dbReference>
<dbReference type="AlphaFoldDB" id="A0A6T6CZ97"/>
<evidence type="ECO:0000313" key="2">
    <source>
        <dbReference type="EMBL" id="CAD9237874.1"/>
    </source>
</evidence>
<evidence type="ECO:0000313" key="1">
    <source>
        <dbReference type="EMBL" id="CAD9237873.1"/>
    </source>
</evidence>